<sequence length="255" mass="30516">MKKQKCLGYTVMGKRCTKNTPSISDYCHIHDKTIKKKVVDFKCEKELHSDTVVKRKCLACTIAGPRCRNDATSYSNYCSIHGGTIKKEVWGFECKKDPHQSILGRDAVEYALVESHSFIEVLRTYNYKMYDIQYHLGRYHSKRTHRILRFIDILIRKQGEFLCSKFVIKNSYYHRFTPSWNHSSHCSDGLYYIKQFKQCYDIYSVFIGTFLYAYINHEGIAKRRFREFINRCREKIRKRRYAKKELGYLRRIDQE</sequence>
<dbReference type="EMBL" id="MK500591">
    <property type="protein sequence ID" value="QBK93207.1"/>
    <property type="molecule type" value="Genomic_DNA"/>
</dbReference>
<gene>
    <name evidence="1" type="ORF">LCPAC403_03410</name>
</gene>
<accession>A0A481ZBP3</accession>
<proteinExistence type="predicted"/>
<reference evidence="1" key="1">
    <citation type="journal article" date="2019" name="MBio">
        <title>Virus Genomes from Deep Sea Sediments Expand the Ocean Megavirome and Support Independent Origins of Viral Gigantism.</title>
        <authorList>
            <person name="Backstrom D."/>
            <person name="Yutin N."/>
            <person name="Jorgensen S.L."/>
            <person name="Dharamshi J."/>
            <person name="Homa F."/>
            <person name="Zaremba-Niedwiedzka K."/>
            <person name="Spang A."/>
            <person name="Wolf Y.I."/>
            <person name="Koonin E.V."/>
            <person name="Ettema T.J."/>
        </authorList>
    </citation>
    <scope>NUCLEOTIDE SEQUENCE</scope>
</reference>
<name>A0A481ZBP3_9VIRU</name>
<evidence type="ECO:0000313" key="1">
    <source>
        <dbReference type="EMBL" id="QBK93207.1"/>
    </source>
</evidence>
<protein>
    <submittedName>
        <fullName evidence="1">Uncharacterized protein</fullName>
    </submittedName>
</protein>
<organism evidence="1">
    <name type="scientific">Pithovirus LCPAC403</name>
    <dbReference type="NCBI Taxonomy" id="2506596"/>
    <lineage>
        <taxon>Viruses</taxon>
        <taxon>Pithoviruses</taxon>
    </lineage>
</organism>